<dbReference type="PANTHER" id="PTHR34407">
    <property type="entry name" value="EXPRESSED PROTEIN"/>
    <property type="match status" value="1"/>
</dbReference>
<proteinExistence type="predicted"/>
<dbReference type="GO" id="GO:0016788">
    <property type="term" value="F:hydrolase activity, acting on ester bonds"/>
    <property type="evidence" value="ECO:0007669"/>
    <property type="project" value="UniProtKB-ARBA"/>
</dbReference>
<protein>
    <recommendedName>
        <fullName evidence="1">SGNH hydrolase-type esterase domain-containing protein</fullName>
    </recommendedName>
</protein>
<dbReference type="PANTHER" id="PTHR34407:SF1">
    <property type="entry name" value="SGNH HYDROLASE-TYPE ESTERASE DOMAIN-CONTAINING PROTEIN"/>
    <property type="match status" value="1"/>
</dbReference>
<dbReference type="Gene3D" id="3.40.50.1110">
    <property type="entry name" value="SGNH hydrolase"/>
    <property type="match status" value="1"/>
</dbReference>
<dbReference type="Pfam" id="PF13472">
    <property type="entry name" value="Lipase_GDSL_2"/>
    <property type="match status" value="1"/>
</dbReference>
<organism evidence="2 3">
    <name type="scientific">Tichowtungia aerotolerans</name>
    <dbReference type="NCBI Taxonomy" id="2697043"/>
    <lineage>
        <taxon>Bacteria</taxon>
        <taxon>Pseudomonadati</taxon>
        <taxon>Kiritimatiellota</taxon>
        <taxon>Tichowtungiia</taxon>
        <taxon>Tichowtungiales</taxon>
        <taxon>Tichowtungiaceae</taxon>
        <taxon>Tichowtungia</taxon>
    </lineage>
</organism>
<dbReference type="InterPro" id="IPR013830">
    <property type="entry name" value="SGNH_hydro"/>
</dbReference>
<dbReference type="AlphaFoldDB" id="A0A6P1M722"/>
<gene>
    <name evidence="2" type="ORF">GT409_10295</name>
</gene>
<dbReference type="RefSeq" id="WP_160629004.1">
    <property type="nucleotide sequence ID" value="NZ_CP047593.1"/>
</dbReference>
<name>A0A6P1M722_9BACT</name>
<evidence type="ECO:0000313" key="2">
    <source>
        <dbReference type="EMBL" id="QHI69822.1"/>
    </source>
</evidence>
<sequence length="581" mass="65226">MLIMLAGLAAYGLPDYERFLQKARAGEPITVAYLGGSITVGGSTSPAQGVDRVGRKYRYDMDINRDSWRALTFEWLRETYEQKPGQFVQVSAGLGATGSMMGSYRLARDILSYKPDLLFIEYAINDGGVGKITKENPFDRRSILRTYQSIISRVKKQNPDCAIFIPISTYRDALTREHELFRASAEMTERAAHWFKVPFADITRVCYKDPLPEGLERDRLFDGPESAGNRVHPSMQGHRAYAEGVIAVLKKAFANEPFNFKKQPFENVEPSPRFPRFIPARELMPHATGDWNLEEYTERWEREPCLVGYPSLVTTDPDAALELVLKGTSIGAWLQSGAVEVFLDGKALGIYRKSGKGKSKFKGRFRLFSNALDPDMEHRLKLIPVDSEKIVLHGLFVDELQDTGADEVEQRTIDMSLLEVKVEQEIDDGFTIPREKDASSVLVWDFDTLEGWETQSTCKKSLADGILHIEMIGSKTADRARIIHKDILTLGGPYTVNIRLRSVGGTATGERGVAFWTTPSSPKVANGNRKDFAVVNDGKWHDYELVIPVAEPLTSLVLYTRFLPGISEIDRVELKGRSKSE</sequence>
<dbReference type="Proteomes" id="UP000464954">
    <property type="component" value="Chromosome"/>
</dbReference>
<dbReference type="KEGG" id="taer:GT409_10295"/>
<accession>A0A6P1M722</accession>
<keyword evidence="3" id="KW-1185">Reference proteome</keyword>
<evidence type="ECO:0000313" key="3">
    <source>
        <dbReference type="Proteomes" id="UP000464954"/>
    </source>
</evidence>
<dbReference type="CDD" id="cd00229">
    <property type="entry name" value="SGNH_hydrolase"/>
    <property type="match status" value="1"/>
</dbReference>
<dbReference type="SUPFAM" id="SSF52266">
    <property type="entry name" value="SGNH hydrolase"/>
    <property type="match status" value="1"/>
</dbReference>
<dbReference type="InterPro" id="IPR036514">
    <property type="entry name" value="SGNH_hydro_sf"/>
</dbReference>
<reference evidence="2 3" key="1">
    <citation type="submission" date="2020-01" db="EMBL/GenBank/DDBJ databases">
        <title>Ponticoccus aerotolerans gen. nov., sp. nov., an anaerobic bacterium and proposal of Ponticoccusceae fam. nov., Ponticoccusles ord. nov. and Ponticoccuse classis nov. in the phylum Kiritimatiellaeota.</title>
        <authorList>
            <person name="Zhou L.Y."/>
            <person name="Du Z.J."/>
        </authorList>
    </citation>
    <scope>NUCLEOTIDE SEQUENCE [LARGE SCALE GENOMIC DNA]</scope>
    <source>
        <strain evidence="2 3">S-5007</strain>
    </source>
</reference>
<dbReference type="EMBL" id="CP047593">
    <property type="protein sequence ID" value="QHI69822.1"/>
    <property type="molecule type" value="Genomic_DNA"/>
</dbReference>
<feature type="domain" description="SGNH hydrolase-type esterase" evidence="1">
    <location>
        <begin position="34"/>
        <end position="240"/>
    </location>
</feature>
<evidence type="ECO:0000259" key="1">
    <source>
        <dbReference type="Pfam" id="PF13472"/>
    </source>
</evidence>